<gene>
    <name evidence="1" type="ORF">QWT69_15155</name>
</gene>
<evidence type="ECO:0000313" key="1">
    <source>
        <dbReference type="EMBL" id="WOV89263.1"/>
    </source>
</evidence>
<protein>
    <submittedName>
        <fullName evidence="1">Pentapeptide repeat-containing protein</fullName>
    </submittedName>
</protein>
<dbReference type="Proteomes" id="UP001303902">
    <property type="component" value="Chromosome"/>
</dbReference>
<dbReference type="Pfam" id="PF13599">
    <property type="entry name" value="Pentapeptide_4"/>
    <property type="match status" value="1"/>
</dbReference>
<evidence type="ECO:0000313" key="2">
    <source>
        <dbReference type="Proteomes" id="UP001303902"/>
    </source>
</evidence>
<dbReference type="PANTHER" id="PTHR42999">
    <property type="entry name" value="ANTIBIOTIC RESISTANCE PROTEIN MCBG"/>
    <property type="match status" value="1"/>
</dbReference>
<dbReference type="InterPro" id="IPR052949">
    <property type="entry name" value="PA_immunity-related"/>
</dbReference>
<accession>A0ABZ0LB42</accession>
<proteinExistence type="predicted"/>
<dbReference type="InterPro" id="IPR001646">
    <property type="entry name" value="5peptide_repeat"/>
</dbReference>
<organism evidence="1 2">
    <name type="scientific">Sporosarcina oncorhynchi</name>
    <dbReference type="NCBI Taxonomy" id="3056444"/>
    <lineage>
        <taxon>Bacteria</taxon>
        <taxon>Bacillati</taxon>
        <taxon>Bacillota</taxon>
        <taxon>Bacilli</taxon>
        <taxon>Bacillales</taxon>
        <taxon>Caryophanaceae</taxon>
        <taxon>Sporosarcina</taxon>
    </lineage>
</organism>
<dbReference type="EMBL" id="CP129118">
    <property type="protein sequence ID" value="WOV89263.1"/>
    <property type="molecule type" value="Genomic_DNA"/>
</dbReference>
<sequence>MKDKRQKPKLSADLQLIRPGDIWSREGFIEQVRIEGGVMPDAEDERLVFDNCLFKDVSFASGNWRGMEFVDCRFERCDFSNVHLEKAMLHRCEIVNSKLTGADLSNSTIGHMLIDDCDVRYSNFNFASMKEVEFANSSIEDSDFYECTFKPVRFKKCKLHNANFSETDLNGVDLSDNTYDRIEVSLSKIVGCVVSNEQAIGFARMLGLTVNEE</sequence>
<reference evidence="1 2" key="1">
    <citation type="submission" date="2023-06" db="EMBL/GenBank/DDBJ databases">
        <title>Sporosarcina sp. nov., isolated from Korean tranditional fermented seafood 'Jeotgal'.</title>
        <authorList>
            <person name="Yang A.I."/>
            <person name="Shin N.-R."/>
        </authorList>
    </citation>
    <scope>NUCLEOTIDE SEQUENCE [LARGE SCALE GENOMIC DNA]</scope>
    <source>
        <strain evidence="1 2">T2O-4</strain>
    </source>
</reference>
<dbReference type="RefSeq" id="WP_317971127.1">
    <property type="nucleotide sequence ID" value="NZ_CP129118.1"/>
</dbReference>
<dbReference type="SUPFAM" id="SSF141571">
    <property type="entry name" value="Pentapeptide repeat-like"/>
    <property type="match status" value="1"/>
</dbReference>
<dbReference type="Gene3D" id="2.160.20.80">
    <property type="entry name" value="E3 ubiquitin-protein ligase SopA"/>
    <property type="match status" value="1"/>
</dbReference>
<keyword evidence="2" id="KW-1185">Reference proteome</keyword>
<dbReference type="Pfam" id="PF00805">
    <property type="entry name" value="Pentapeptide"/>
    <property type="match status" value="1"/>
</dbReference>
<dbReference type="PANTHER" id="PTHR42999:SF1">
    <property type="entry name" value="PENTAPEPTIDE REPEAT-CONTAINING PROTEIN"/>
    <property type="match status" value="1"/>
</dbReference>
<name>A0ABZ0LB42_9BACL</name>